<comment type="caution">
    <text evidence="2">The sequence shown here is derived from an EMBL/GenBank/DDBJ whole genome shotgun (WGS) entry which is preliminary data.</text>
</comment>
<dbReference type="InterPro" id="IPR013786">
    <property type="entry name" value="AcylCoA_DH/ox_N"/>
</dbReference>
<feature type="domain" description="Acyl-CoA dehydrogenase/oxidase N-terminal" evidence="1">
    <location>
        <begin position="6"/>
        <end position="94"/>
    </location>
</feature>
<protein>
    <recommendedName>
        <fullName evidence="1">Acyl-CoA dehydrogenase/oxidase N-terminal domain-containing protein</fullName>
    </recommendedName>
</protein>
<dbReference type="Pfam" id="PF02771">
    <property type="entry name" value="Acyl-CoA_dh_N"/>
    <property type="match status" value="1"/>
</dbReference>
<dbReference type="Gene3D" id="1.10.540.10">
    <property type="entry name" value="Acyl-CoA dehydrogenase/oxidase, N-terminal domain"/>
    <property type="match status" value="1"/>
</dbReference>
<accession>A0ABP8GPP4</accession>
<reference evidence="3" key="1">
    <citation type="journal article" date="2019" name="Int. J. Syst. Evol. Microbiol.">
        <title>The Global Catalogue of Microorganisms (GCM) 10K type strain sequencing project: providing services to taxonomists for standard genome sequencing and annotation.</title>
        <authorList>
            <consortium name="The Broad Institute Genomics Platform"/>
            <consortium name="The Broad Institute Genome Sequencing Center for Infectious Disease"/>
            <person name="Wu L."/>
            <person name="Ma J."/>
        </authorList>
    </citation>
    <scope>NUCLEOTIDE SEQUENCE [LARGE SCALE GENOMIC DNA]</scope>
    <source>
        <strain evidence="3">JCM 17666</strain>
    </source>
</reference>
<dbReference type="InterPro" id="IPR037069">
    <property type="entry name" value="AcylCoA_DH/ox_N_sf"/>
</dbReference>
<dbReference type="Proteomes" id="UP001501671">
    <property type="component" value="Unassembled WGS sequence"/>
</dbReference>
<dbReference type="SUPFAM" id="SSF56645">
    <property type="entry name" value="Acyl-CoA dehydrogenase NM domain-like"/>
    <property type="match status" value="1"/>
</dbReference>
<evidence type="ECO:0000313" key="3">
    <source>
        <dbReference type="Proteomes" id="UP001501671"/>
    </source>
</evidence>
<organism evidence="2 3">
    <name type="scientific">Pigmentiphaga soli</name>
    <dbReference type="NCBI Taxonomy" id="1007095"/>
    <lineage>
        <taxon>Bacteria</taxon>
        <taxon>Pseudomonadati</taxon>
        <taxon>Pseudomonadota</taxon>
        <taxon>Betaproteobacteria</taxon>
        <taxon>Burkholderiales</taxon>
        <taxon>Alcaligenaceae</taxon>
        <taxon>Pigmentiphaga</taxon>
    </lineage>
</organism>
<evidence type="ECO:0000313" key="2">
    <source>
        <dbReference type="EMBL" id="GAA4328092.1"/>
    </source>
</evidence>
<gene>
    <name evidence="2" type="ORF">GCM10023144_13520</name>
</gene>
<dbReference type="InterPro" id="IPR009100">
    <property type="entry name" value="AcylCoA_DH/oxidase_NM_dom_sf"/>
</dbReference>
<sequence length="128" mass="13578">MDFDCTPRQREIYETVGELGRTRFAARAADYDAKAATPLENLKDLVAAGYGAAALSEEIGGLGGGALDKDPLVSLLVVEQTARYCLSTAQCTSTTTPRTASTRSAPTSTTTSTYCCSPIRRCSTRSRA</sequence>
<proteinExistence type="predicted"/>
<evidence type="ECO:0000259" key="1">
    <source>
        <dbReference type="Pfam" id="PF02771"/>
    </source>
</evidence>
<name>A0ABP8GPP4_9BURK</name>
<dbReference type="RefSeq" id="WP_345247624.1">
    <property type="nucleotide sequence ID" value="NZ_BAABFO010000005.1"/>
</dbReference>
<keyword evidence="3" id="KW-1185">Reference proteome</keyword>
<dbReference type="EMBL" id="BAABFO010000005">
    <property type="protein sequence ID" value="GAA4328092.1"/>
    <property type="molecule type" value="Genomic_DNA"/>
</dbReference>